<dbReference type="RefSeq" id="WP_370563349.1">
    <property type="nucleotide sequence ID" value="NZ_JBFWIB010000003.1"/>
</dbReference>
<dbReference type="InterPro" id="IPR033932">
    <property type="entry name" value="YtcJ-like"/>
</dbReference>
<accession>A0ABV4HLY2</accession>
<dbReference type="InterPro" id="IPR032466">
    <property type="entry name" value="Metal_Hydrolase"/>
</dbReference>
<dbReference type="Gene3D" id="2.30.40.10">
    <property type="entry name" value="Urease, subunit C, domain 1"/>
    <property type="match status" value="1"/>
</dbReference>
<feature type="chain" id="PRO_5045454475" evidence="4">
    <location>
        <begin position="21"/>
        <end position="556"/>
    </location>
</feature>
<evidence type="ECO:0000259" key="5">
    <source>
        <dbReference type="Pfam" id="PF07969"/>
    </source>
</evidence>
<protein>
    <submittedName>
        <fullName evidence="7">Amidohydrolase</fullName>
        <ecNumber evidence="7">3.5.-.-</ecNumber>
    </submittedName>
</protein>
<gene>
    <name evidence="7" type="ORF">AB6713_01195</name>
</gene>
<dbReference type="Pfam" id="PF07969">
    <property type="entry name" value="Amidohydro_3"/>
    <property type="match status" value="1"/>
</dbReference>
<evidence type="ECO:0000256" key="2">
    <source>
        <dbReference type="ARBA" id="ARBA00022801"/>
    </source>
</evidence>
<proteinExistence type="predicted"/>
<dbReference type="InterPro" id="IPR054418">
    <property type="entry name" value="MQNX/HUTI_composite_N"/>
</dbReference>
<evidence type="ECO:0000313" key="8">
    <source>
        <dbReference type="Proteomes" id="UP001566331"/>
    </source>
</evidence>
<name>A0ABV4HLY2_9GAMM</name>
<keyword evidence="4" id="KW-0732">Signal</keyword>
<keyword evidence="8" id="KW-1185">Reference proteome</keyword>
<dbReference type="InterPro" id="IPR013108">
    <property type="entry name" value="Amidohydro_3"/>
</dbReference>
<evidence type="ECO:0000256" key="1">
    <source>
        <dbReference type="ARBA" id="ARBA00022723"/>
    </source>
</evidence>
<feature type="domain" description="Amidohydrolase 3" evidence="5">
    <location>
        <begin position="69"/>
        <end position="553"/>
    </location>
</feature>
<keyword evidence="3" id="KW-0862">Zinc</keyword>
<sequence length="556" mass="59379">MRRTLCFLAAIAFAAGAAQAAELRLLTAARIHTSDPASSTAEALVWDASGRILAVGSAEDLRGRHPQAETMDLGDAVVIPGLIDAHAHLMNLGYALMSADLAGARSKDEVIERLRTYADALPDGAWLRGRGWDQNLWPEKAFPTAADLDAAFPDIPVWLERVDGHAGWANSAALRAAAQRDGTPALDGDWQPDGGRIVREDGAPSGVFVDAAMALVEDAIPAADAALREQALERALAAAVRNGLTGVHDMGVSRADLALYRRFAGAGRLPLRVSAYADGDGDALDDLCRDGLYRHADGRLRMQGVKLYMDGALGSRGAALLADYSDEPGNDGLLLTEPKAFAAAVRKARGCGVQVATHAIGDRGNRLVLDTYAEALGARAEGDHRWRVEHAQIVALEDIPRFAQLRVIASMQPTHATSDMPWAGDRLGEERLAGAYAWRRFLDAGTRLVLGSDFPVESVDPRLGLYAAATRQDRDGRPPGGWLAEQKLTAAEALRGFTADAAYAGRAEDEVGRLSPGLRADFVVLAEDPLTVPVERLDELTILSTWVDGVPVYEAE</sequence>
<dbReference type="GO" id="GO:0016787">
    <property type="term" value="F:hydrolase activity"/>
    <property type="evidence" value="ECO:0007669"/>
    <property type="project" value="UniProtKB-KW"/>
</dbReference>
<dbReference type="Gene3D" id="3.10.310.70">
    <property type="match status" value="1"/>
</dbReference>
<evidence type="ECO:0000259" key="6">
    <source>
        <dbReference type="Pfam" id="PF22039"/>
    </source>
</evidence>
<dbReference type="EMBL" id="JBFWIC010000001">
    <property type="protein sequence ID" value="MEZ0473238.1"/>
    <property type="molecule type" value="Genomic_DNA"/>
</dbReference>
<keyword evidence="2 7" id="KW-0378">Hydrolase</keyword>
<keyword evidence="1" id="KW-0479">Metal-binding</keyword>
<reference evidence="7 8" key="1">
    <citation type="submission" date="2024-07" db="EMBL/GenBank/DDBJ databases">
        <title>Luteimonas salilacus sp. nov., isolated from the shore soil of Salt Lake in Tibet of China.</title>
        <authorList>
            <person name="Zhang X."/>
            <person name="Li A."/>
        </authorList>
    </citation>
    <scope>NUCLEOTIDE SEQUENCE [LARGE SCALE GENOMIC DNA]</scope>
    <source>
        <strain evidence="7 8">B3-2-R+30</strain>
    </source>
</reference>
<comment type="caution">
    <text evidence="7">The sequence shown here is derived from an EMBL/GenBank/DDBJ whole genome shotgun (WGS) entry which is preliminary data.</text>
</comment>
<evidence type="ECO:0000256" key="4">
    <source>
        <dbReference type="SAM" id="SignalP"/>
    </source>
</evidence>
<dbReference type="Pfam" id="PF22039">
    <property type="entry name" value="HUTI_composite_bact"/>
    <property type="match status" value="1"/>
</dbReference>
<evidence type="ECO:0000313" key="7">
    <source>
        <dbReference type="EMBL" id="MEZ0473238.1"/>
    </source>
</evidence>
<dbReference type="CDD" id="cd01300">
    <property type="entry name" value="YtcJ_like"/>
    <property type="match status" value="1"/>
</dbReference>
<dbReference type="Proteomes" id="UP001566331">
    <property type="component" value="Unassembled WGS sequence"/>
</dbReference>
<feature type="signal peptide" evidence="4">
    <location>
        <begin position="1"/>
        <end position="20"/>
    </location>
</feature>
<dbReference type="SUPFAM" id="SSF51338">
    <property type="entry name" value="Composite domain of metallo-dependent hydrolases"/>
    <property type="match status" value="1"/>
</dbReference>
<evidence type="ECO:0000256" key="3">
    <source>
        <dbReference type="ARBA" id="ARBA00022833"/>
    </source>
</evidence>
<dbReference type="InterPro" id="IPR011059">
    <property type="entry name" value="Metal-dep_hydrolase_composite"/>
</dbReference>
<dbReference type="EC" id="3.5.-.-" evidence="7"/>
<feature type="domain" description="Aminodeoxyfutalosine deaminase/Imidazolonepropionase-like composite" evidence="6">
    <location>
        <begin position="50"/>
        <end position="68"/>
    </location>
</feature>
<organism evidence="7 8">
    <name type="scientific">Luteimonas salinilitoris</name>
    <dbReference type="NCBI Taxonomy" id="3237697"/>
    <lineage>
        <taxon>Bacteria</taxon>
        <taxon>Pseudomonadati</taxon>
        <taxon>Pseudomonadota</taxon>
        <taxon>Gammaproteobacteria</taxon>
        <taxon>Lysobacterales</taxon>
        <taxon>Lysobacteraceae</taxon>
        <taxon>Luteimonas</taxon>
    </lineage>
</organism>
<dbReference type="Gene3D" id="3.20.20.140">
    <property type="entry name" value="Metal-dependent hydrolases"/>
    <property type="match status" value="1"/>
</dbReference>
<dbReference type="PANTHER" id="PTHR22642">
    <property type="entry name" value="IMIDAZOLONEPROPIONASE"/>
    <property type="match status" value="1"/>
</dbReference>
<dbReference type="SUPFAM" id="SSF51556">
    <property type="entry name" value="Metallo-dependent hydrolases"/>
    <property type="match status" value="1"/>
</dbReference>
<dbReference type="PANTHER" id="PTHR22642:SF2">
    <property type="entry name" value="PROTEIN LONG AFTER FAR-RED 3"/>
    <property type="match status" value="1"/>
</dbReference>